<proteinExistence type="predicted"/>
<sequence>MLLPMESPPSAATLNSARTSHPMAQASPPVRPNPLRAKERTRPPRENQKADSIAATVEKESNEANDCPIIAEKE</sequence>
<evidence type="ECO:0000256" key="1">
    <source>
        <dbReference type="SAM" id="MobiDB-lite"/>
    </source>
</evidence>
<comment type="caution">
    <text evidence="2">The sequence shown here is derived from an EMBL/GenBank/DDBJ whole genome shotgun (WGS) entry which is preliminary data.</text>
</comment>
<organism evidence="2 3">
    <name type="scientific">Trifolium medium</name>
    <dbReference type="NCBI Taxonomy" id="97028"/>
    <lineage>
        <taxon>Eukaryota</taxon>
        <taxon>Viridiplantae</taxon>
        <taxon>Streptophyta</taxon>
        <taxon>Embryophyta</taxon>
        <taxon>Tracheophyta</taxon>
        <taxon>Spermatophyta</taxon>
        <taxon>Magnoliopsida</taxon>
        <taxon>eudicotyledons</taxon>
        <taxon>Gunneridae</taxon>
        <taxon>Pentapetalae</taxon>
        <taxon>rosids</taxon>
        <taxon>fabids</taxon>
        <taxon>Fabales</taxon>
        <taxon>Fabaceae</taxon>
        <taxon>Papilionoideae</taxon>
        <taxon>50 kb inversion clade</taxon>
        <taxon>NPAAA clade</taxon>
        <taxon>Hologalegina</taxon>
        <taxon>IRL clade</taxon>
        <taxon>Trifolieae</taxon>
        <taxon>Trifolium</taxon>
    </lineage>
</organism>
<feature type="compositionally biased region" description="Basic and acidic residues" evidence="1">
    <location>
        <begin position="36"/>
        <end position="49"/>
    </location>
</feature>
<feature type="non-terminal residue" evidence="2">
    <location>
        <position position="74"/>
    </location>
</feature>
<keyword evidence="3" id="KW-1185">Reference proteome</keyword>
<dbReference type="AlphaFoldDB" id="A0A392SE65"/>
<protein>
    <submittedName>
        <fullName evidence="2">Uncharacterized protein</fullName>
    </submittedName>
</protein>
<feature type="compositionally biased region" description="Polar residues" evidence="1">
    <location>
        <begin position="10"/>
        <end position="19"/>
    </location>
</feature>
<feature type="region of interest" description="Disordered" evidence="1">
    <location>
        <begin position="1"/>
        <end position="74"/>
    </location>
</feature>
<dbReference type="EMBL" id="LXQA010361849">
    <property type="protein sequence ID" value="MCI46732.1"/>
    <property type="molecule type" value="Genomic_DNA"/>
</dbReference>
<name>A0A392SE65_9FABA</name>
<dbReference type="Proteomes" id="UP000265520">
    <property type="component" value="Unassembled WGS sequence"/>
</dbReference>
<evidence type="ECO:0000313" key="2">
    <source>
        <dbReference type="EMBL" id="MCI46732.1"/>
    </source>
</evidence>
<reference evidence="2 3" key="1">
    <citation type="journal article" date="2018" name="Front. Plant Sci.">
        <title>Red Clover (Trifolium pratense) and Zigzag Clover (T. medium) - A Picture of Genomic Similarities and Differences.</title>
        <authorList>
            <person name="Dluhosova J."/>
            <person name="Istvanek J."/>
            <person name="Nedelnik J."/>
            <person name="Repkova J."/>
        </authorList>
    </citation>
    <scope>NUCLEOTIDE SEQUENCE [LARGE SCALE GENOMIC DNA]</scope>
    <source>
        <strain evidence="3">cv. 10/8</strain>
        <tissue evidence="2">Leaf</tissue>
    </source>
</reference>
<evidence type="ECO:0000313" key="3">
    <source>
        <dbReference type="Proteomes" id="UP000265520"/>
    </source>
</evidence>
<accession>A0A392SE65</accession>